<dbReference type="Proteomes" id="UP001589532">
    <property type="component" value="Unassembled WGS sequence"/>
</dbReference>
<accession>A0ABV5RVI8</accession>
<proteinExistence type="predicted"/>
<gene>
    <name evidence="1" type="ORF">ACFFSA_09345</name>
</gene>
<dbReference type="EMBL" id="JBHMBW010000005">
    <property type="protein sequence ID" value="MFB9623282.1"/>
    <property type="molecule type" value="Genomic_DNA"/>
</dbReference>
<dbReference type="RefSeq" id="WP_345001266.1">
    <property type="nucleotide sequence ID" value="NZ_BAAAXV010000009.1"/>
</dbReference>
<comment type="caution">
    <text evidence="1">The sequence shown here is derived from an EMBL/GenBank/DDBJ whole genome shotgun (WGS) entry which is preliminary data.</text>
</comment>
<reference evidence="1 2" key="1">
    <citation type="submission" date="2024-09" db="EMBL/GenBank/DDBJ databases">
        <authorList>
            <person name="Sun Q."/>
            <person name="Mori K."/>
        </authorList>
    </citation>
    <scope>NUCLEOTIDE SEQUENCE [LARGE SCALE GENOMIC DNA]</scope>
    <source>
        <strain evidence="1 2">JCM 3143</strain>
    </source>
</reference>
<evidence type="ECO:0000313" key="2">
    <source>
        <dbReference type="Proteomes" id="UP001589532"/>
    </source>
</evidence>
<organism evidence="1 2">
    <name type="scientific">Nonomuraea helvata</name>
    <dbReference type="NCBI Taxonomy" id="37484"/>
    <lineage>
        <taxon>Bacteria</taxon>
        <taxon>Bacillati</taxon>
        <taxon>Actinomycetota</taxon>
        <taxon>Actinomycetes</taxon>
        <taxon>Streptosporangiales</taxon>
        <taxon>Streptosporangiaceae</taxon>
        <taxon>Nonomuraea</taxon>
    </lineage>
</organism>
<sequence length="47" mass="5208">MDVAPAGDQDVERAADSPVQIFRLAERQVAKRIPIPTVTLRRQSGTF</sequence>
<protein>
    <submittedName>
        <fullName evidence="1">Uncharacterized protein</fullName>
    </submittedName>
</protein>
<keyword evidence="2" id="KW-1185">Reference proteome</keyword>
<name>A0ABV5RVI8_9ACTN</name>
<evidence type="ECO:0000313" key="1">
    <source>
        <dbReference type="EMBL" id="MFB9623282.1"/>
    </source>
</evidence>